<dbReference type="Gene3D" id="3.40.50.1460">
    <property type="match status" value="1"/>
</dbReference>
<evidence type="ECO:0000256" key="3">
    <source>
        <dbReference type="ARBA" id="ARBA00022807"/>
    </source>
</evidence>
<evidence type="ECO:0000259" key="5">
    <source>
        <dbReference type="Pfam" id="PF00656"/>
    </source>
</evidence>
<keyword evidence="3" id="KW-0378">Hydrolase</keyword>
<dbReference type="GO" id="GO:0006915">
    <property type="term" value="P:apoptotic process"/>
    <property type="evidence" value="ECO:0007669"/>
    <property type="project" value="UniProtKB-KW"/>
</dbReference>
<comment type="similarity">
    <text evidence="1">Belongs to the peptidase C14B family.</text>
</comment>
<dbReference type="Proteomes" id="UP000537989">
    <property type="component" value="Unassembled WGS sequence"/>
</dbReference>
<keyword evidence="4" id="KW-0865">Zymogen</keyword>
<evidence type="ECO:0000256" key="4">
    <source>
        <dbReference type="ARBA" id="ARBA00023145"/>
    </source>
</evidence>
<dbReference type="PANTHER" id="PTHR48104:SF30">
    <property type="entry name" value="METACASPASE-1"/>
    <property type="match status" value="1"/>
</dbReference>
<name>A0AAN6BV65_FUSAU</name>
<dbReference type="EMBL" id="JAAMOD010000516">
    <property type="protein sequence ID" value="KAF5227975.1"/>
    <property type="molecule type" value="Genomic_DNA"/>
</dbReference>
<dbReference type="PANTHER" id="PTHR48104">
    <property type="entry name" value="METACASPASE-4"/>
    <property type="match status" value="1"/>
</dbReference>
<reference evidence="6 7" key="1">
    <citation type="submission" date="2020-02" db="EMBL/GenBank/DDBJ databases">
        <title>Identification and distribution of gene clusters putatively required for synthesis of sphingolipid metabolism inhibitors in phylogenetically diverse species of the filamentous fungus Fusarium.</title>
        <authorList>
            <person name="Kim H.-S."/>
            <person name="Busman M."/>
            <person name="Brown D.W."/>
            <person name="Divon H."/>
            <person name="Uhlig S."/>
            <person name="Proctor R.H."/>
        </authorList>
    </citation>
    <scope>NUCLEOTIDE SEQUENCE [LARGE SCALE GENOMIC DNA]</scope>
    <source>
        <strain evidence="6 7">NRRL 2903</strain>
    </source>
</reference>
<dbReference type="GO" id="GO:0006508">
    <property type="term" value="P:proteolysis"/>
    <property type="evidence" value="ECO:0007669"/>
    <property type="project" value="InterPro"/>
</dbReference>
<keyword evidence="3" id="KW-0645">Protease</keyword>
<comment type="caution">
    <text evidence="6">The sequence shown here is derived from an EMBL/GenBank/DDBJ whole genome shotgun (WGS) entry which is preliminary data.</text>
</comment>
<evidence type="ECO:0000256" key="2">
    <source>
        <dbReference type="ARBA" id="ARBA00022703"/>
    </source>
</evidence>
<dbReference type="GO" id="GO:0004197">
    <property type="term" value="F:cysteine-type endopeptidase activity"/>
    <property type="evidence" value="ECO:0007669"/>
    <property type="project" value="InterPro"/>
</dbReference>
<dbReference type="Pfam" id="PF00656">
    <property type="entry name" value="Peptidase_C14"/>
    <property type="match status" value="1"/>
</dbReference>
<dbReference type="SUPFAM" id="SSF52129">
    <property type="entry name" value="Caspase-like"/>
    <property type="match status" value="1"/>
</dbReference>
<evidence type="ECO:0000313" key="7">
    <source>
        <dbReference type="Proteomes" id="UP000537989"/>
    </source>
</evidence>
<accession>A0AAN6BV65</accession>
<sequence>MRDDETPRRFALLVGVSGYRNGNARRLSDGSTLLISTLKGPVNDVEGLKEFLRVQFKSQFEVISLISPPTSADNHNTSQEDAELQPTFNNIKNKFEEIESKARAGDLFYFHFSGHGGRLQASALSPNFDEDPALLTVDFGCGGRAIRGWELNQWLKRLYKKKVQVVVLLDSCYSGGAWRSDKPFRTQDEWGIIPSIPADEVFEGPPPDLGDRNSELKPSWSINPKSFTLMAACAPNERAEEVVKNGKPTGAFTHAFLQYFKNNKVHEPLISYRHLRDKLAVRLIGQTPKVYGCDRLLLFGNKEPFLVTPIIADFQDDKIILPVGTLHGVEQGSEFTFPSIATTISVTSVTDSTCSTNPLPNVLRALEQIQHGATWDVIPSRWSFGSKPFEIAVDKELGLDFQQDLYHALKDRISSEVDVTEWGSDSIHGGMLQVKGPKECIKLYGPESVIGNENLVRGLDFQGDDPDLDRKVAIALAHLGRYWQILELRDRTRENAGVFEIEMTKQEKRVPHKEEFCLKFHNKRDQKLHVSILNLGPGFHIEQLYPKSDSPMDISAGRKDEFKFSITVPENLRAETTNPLRDILRVMVTRGKSFSWKTLELPSIWDAEQMELHQPISETRNIERSDAFEWWLQDIIINTDAVQVISSVIV</sequence>
<feature type="domain" description="Peptidase C14 caspase" evidence="5">
    <location>
        <begin position="8"/>
        <end position="280"/>
    </location>
</feature>
<keyword evidence="3" id="KW-0788">Thiol protease</keyword>
<dbReference type="InterPro" id="IPR050452">
    <property type="entry name" value="Metacaspase"/>
</dbReference>
<keyword evidence="7" id="KW-1185">Reference proteome</keyword>
<dbReference type="AlphaFoldDB" id="A0AAN6BV65"/>
<evidence type="ECO:0000313" key="6">
    <source>
        <dbReference type="EMBL" id="KAF5227975.1"/>
    </source>
</evidence>
<organism evidence="6 7">
    <name type="scientific">Fusarium austroamericanum</name>
    <dbReference type="NCBI Taxonomy" id="282268"/>
    <lineage>
        <taxon>Eukaryota</taxon>
        <taxon>Fungi</taxon>
        <taxon>Dikarya</taxon>
        <taxon>Ascomycota</taxon>
        <taxon>Pezizomycotina</taxon>
        <taxon>Sordariomycetes</taxon>
        <taxon>Hypocreomycetidae</taxon>
        <taxon>Hypocreales</taxon>
        <taxon>Nectriaceae</taxon>
        <taxon>Fusarium</taxon>
    </lineage>
</organism>
<dbReference type="InterPro" id="IPR029030">
    <property type="entry name" value="Caspase-like_dom_sf"/>
</dbReference>
<dbReference type="InterPro" id="IPR011600">
    <property type="entry name" value="Pept_C14_caspase"/>
</dbReference>
<keyword evidence="2" id="KW-0053">Apoptosis</keyword>
<evidence type="ECO:0000256" key="1">
    <source>
        <dbReference type="ARBA" id="ARBA00009005"/>
    </source>
</evidence>
<dbReference type="GO" id="GO:0005737">
    <property type="term" value="C:cytoplasm"/>
    <property type="evidence" value="ECO:0007669"/>
    <property type="project" value="TreeGrafter"/>
</dbReference>
<gene>
    <name evidence="6" type="ORF">FAUST_11407</name>
</gene>
<protein>
    <recommendedName>
        <fullName evidence="5">Peptidase C14 caspase domain-containing protein</fullName>
    </recommendedName>
</protein>
<proteinExistence type="inferred from homology"/>